<comment type="caution">
    <text evidence="2">The sequence shown here is derived from an EMBL/GenBank/DDBJ whole genome shotgun (WGS) entry which is preliminary data.</text>
</comment>
<evidence type="ECO:0000313" key="2">
    <source>
        <dbReference type="EMBL" id="OGN34406.1"/>
    </source>
</evidence>
<gene>
    <name evidence="2" type="ORF">A3G51_03395</name>
</gene>
<proteinExistence type="predicted"/>
<protein>
    <recommendedName>
        <fullName evidence="4">Type II secretion system protein GspG C-terminal domain-containing protein</fullName>
    </recommendedName>
</protein>
<feature type="transmembrane region" description="Helical" evidence="1">
    <location>
        <begin position="9"/>
        <end position="27"/>
    </location>
</feature>
<evidence type="ECO:0000256" key="1">
    <source>
        <dbReference type="SAM" id="Phobius"/>
    </source>
</evidence>
<keyword evidence="1" id="KW-0472">Membrane</keyword>
<sequence>MRTGFYKNTVFIEAAIIAVFLIIMFNISSETVYNQDSDKIRQLEYDLVRIEDTANIALAIREYLDEHNALPESLGVLETEKYLFAQNIRDPENNLPYFYKKRAADFVLCVYLSNKVKGVNTEDCPEK</sequence>
<reference evidence="2 3" key="1">
    <citation type="journal article" date="2016" name="Nat. Commun.">
        <title>Thousands of microbial genomes shed light on interconnected biogeochemical processes in an aquifer system.</title>
        <authorList>
            <person name="Anantharaman K."/>
            <person name="Brown C.T."/>
            <person name="Hug L.A."/>
            <person name="Sharon I."/>
            <person name="Castelle C.J."/>
            <person name="Probst A.J."/>
            <person name="Thomas B.C."/>
            <person name="Singh A."/>
            <person name="Wilkins M.J."/>
            <person name="Karaoz U."/>
            <person name="Brodie E.L."/>
            <person name="Williams K.H."/>
            <person name="Hubbard S.S."/>
            <person name="Banfield J.F."/>
        </authorList>
    </citation>
    <scope>NUCLEOTIDE SEQUENCE [LARGE SCALE GENOMIC DNA]</scope>
</reference>
<keyword evidence="1" id="KW-0812">Transmembrane</keyword>
<dbReference type="AlphaFoldDB" id="A0A1F8HBV2"/>
<keyword evidence="1" id="KW-1133">Transmembrane helix</keyword>
<name>A0A1F8HBV2_9BACT</name>
<evidence type="ECO:0000313" key="3">
    <source>
        <dbReference type="Proteomes" id="UP000177745"/>
    </source>
</evidence>
<evidence type="ECO:0008006" key="4">
    <source>
        <dbReference type="Google" id="ProtNLM"/>
    </source>
</evidence>
<dbReference type="Proteomes" id="UP000177745">
    <property type="component" value="Unassembled WGS sequence"/>
</dbReference>
<dbReference type="EMBL" id="MGKY01000001">
    <property type="protein sequence ID" value="OGN34406.1"/>
    <property type="molecule type" value="Genomic_DNA"/>
</dbReference>
<accession>A0A1F8HBV2</accession>
<organism evidence="2 3">
    <name type="scientific">Candidatus Yanofskybacteria bacterium RIFCSPLOWO2_12_FULL_43_11b</name>
    <dbReference type="NCBI Taxonomy" id="1802710"/>
    <lineage>
        <taxon>Bacteria</taxon>
        <taxon>Candidatus Yanofskyibacteriota</taxon>
    </lineage>
</organism>